<organism evidence="1">
    <name type="scientific">marine sediment metagenome</name>
    <dbReference type="NCBI Taxonomy" id="412755"/>
    <lineage>
        <taxon>unclassified sequences</taxon>
        <taxon>metagenomes</taxon>
        <taxon>ecological metagenomes</taxon>
    </lineage>
</organism>
<name>A0A0F9DEZ2_9ZZZZ</name>
<comment type="caution">
    <text evidence="1">The sequence shown here is derived from an EMBL/GenBank/DDBJ whole genome shotgun (WGS) entry which is preliminary data.</text>
</comment>
<proteinExistence type="predicted"/>
<gene>
    <name evidence="1" type="ORF">LCGC14_2286650</name>
</gene>
<feature type="non-terminal residue" evidence="1">
    <location>
        <position position="292"/>
    </location>
</feature>
<accession>A0A0F9DEZ2</accession>
<reference evidence="1" key="1">
    <citation type="journal article" date="2015" name="Nature">
        <title>Complex archaea that bridge the gap between prokaryotes and eukaryotes.</title>
        <authorList>
            <person name="Spang A."/>
            <person name="Saw J.H."/>
            <person name="Jorgensen S.L."/>
            <person name="Zaremba-Niedzwiedzka K."/>
            <person name="Martijn J."/>
            <person name="Lind A.E."/>
            <person name="van Eijk R."/>
            <person name="Schleper C."/>
            <person name="Guy L."/>
            <person name="Ettema T.J."/>
        </authorList>
    </citation>
    <scope>NUCLEOTIDE SEQUENCE</scope>
</reference>
<sequence>MGAPMGDWVENSAALVLGGQRVEDAAGAAVTGLTLYDFKVLLWNSSGTIVFRKAAGTATIDVNTVAVTVTEYADSYGEGYYRWNLTPNAADLWLIHIEYPTRYVIGGWFDANARVVLLDNLDAAVSSRSNHGDPDPSGYLDVAVSSRSSHTAANVWAVATRTLTSFGTLAADIWNRLTSALTTVGSIGKLVVDNVNATISSRSSHGDPDPSGYIAELGPANIPADVDAIKAKTDLIGTSVATDIYVVHIGVASTGTIWYFSAHLELNGQVITSGGTAGTLDLYDIDGAQVGS</sequence>
<protein>
    <submittedName>
        <fullName evidence="1">Uncharacterized protein</fullName>
    </submittedName>
</protein>
<dbReference type="AlphaFoldDB" id="A0A0F9DEZ2"/>
<evidence type="ECO:0000313" key="1">
    <source>
        <dbReference type="EMBL" id="KKL52321.1"/>
    </source>
</evidence>
<dbReference type="EMBL" id="LAZR01031935">
    <property type="protein sequence ID" value="KKL52321.1"/>
    <property type="molecule type" value="Genomic_DNA"/>
</dbReference>